<dbReference type="InterPro" id="IPR050109">
    <property type="entry name" value="HTH-type_TetR-like_transc_reg"/>
</dbReference>
<comment type="caution">
    <text evidence="5">The sequence shown here is derived from an EMBL/GenBank/DDBJ whole genome shotgun (WGS) entry which is preliminary data.</text>
</comment>
<evidence type="ECO:0000313" key="5">
    <source>
        <dbReference type="EMBL" id="RDI49642.1"/>
    </source>
</evidence>
<dbReference type="InterPro" id="IPR009057">
    <property type="entry name" value="Homeodomain-like_sf"/>
</dbReference>
<dbReference type="OrthoDB" id="3682047at2"/>
<evidence type="ECO:0000256" key="3">
    <source>
        <dbReference type="SAM" id="MobiDB-lite"/>
    </source>
</evidence>
<dbReference type="PANTHER" id="PTHR30055:SF226">
    <property type="entry name" value="HTH-TYPE TRANSCRIPTIONAL REGULATOR PKSA"/>
    <property type="match status" value="1"/>
</dbReference>
<dbReference type="GO" id="GO:0000976">
    <property type="term" value="F:transcription cis-regulatory region binding"/>
    <property type="evidence" value="ECO:0007669"/>
    <property type="project" value="TreeGrafter"/>
</dbReference>
<dbReference type="Proteomes" id="UP000255355">
    <property type="component" value="Unassembled WGS sequence"/>
</dbReference>
<dbReference type="AlphaFoldDB" id="A0A370H3A5"/>
<proteinExistence type="predicted"/>
<dbReference type="PROSITE" id="PS50977">
    <property type="entry name" value="HTH_TETR_2"/>
    <property type="match status" value="1"/>
</dbReference>
<organism evidence="5 6">
    <name type="scientific">Nocardia mexicana</name>
    <dbReference type="NCBI Taxonomy" id="279262"/>
    <lineage>
        <taxon>Bacteria</taxon>
        <taxon>Bacillati</taxon>
        <taxon>Actinomycetota</taxon>
        <taxon>Actinomycetes</taxon>
        <taxon>Mycobacteriales</taxon>
        <taxon>Nocardiaceae</taxon>
        <taxon>Nocardia</taxon>
    </lineage>
</organism>
<protein>
    <submittedName>
        <fullName evidence="5">TetR family transcriptional regulator</fullName>
    </submittedName>
</protein>
<feature type="DNA-binding region" description="H-T-H motif" evidence="2">
    <location>
        <begin position="37"/>
        <end position="56"/>
    </location>
</feature>
<dbReference type="PANTHER" id="PTHR30055">
    <property type="entry name" value="HTH-TYPE TRANSCRIPTIONAL REGULATOR RUTR"/>
    <property type="match status" value="1"/>
</dbReference>
<dbReference type="InterPro" id="IPR001647">
    <property type="entry name" value="HTH_TetR"/>
</dbReference>
<reference evidence="5 6" key="1">
    <citation type="submission" date="2018-07" db="EMBL/GenBank/DDBJ databases">
        <title>Genomic Encyclopedia of Type Strains, Phase IV (KMG-IV): sequencing the most valuable type-strain genomes for metagenomic binning, comparative biology and taxonomic classification.</title>
        <authorList>
            <person name="Goeker M."/>
        </authorList>
    </citation>
    <scope>NUCLEOTIDE SEQUENCE [LARGE SCALE GENOMIC DNA]</scope>
    <source>
        <strain evidence="5 6">DSM 44952</strain>
    </source>
</reference>
<keyword evidence="1 2" id="KW-0238">DNA-binding</keyword>
<sequence>MAGGARLRSEAARRDRAERVLDAAGELLLRLGYRRATVDDVADRAGVGKGTVYLHWKTREALFLAVLQREVVASMDQLVAALKADAAVGVLHRLTEVHFLNVMRRPLLRALYTSDPGVLGKLATALHAKQGERHHDAFDDYLRLLADNGLLRDDLPIREISYAYHAILHGYLGADGSSPEARGASRGDRGMSPGGRDLSLEDRGAPPEDTDLSLEDKARLLADTVRRTFEPSAEPSGTAVQDVGPRVVELFAEAAELGRAQIHTS</sequence>
<feature type="domain" description="HTH tetR-type" evidence="4">
    <location>
        <begin position="14"/>
        <end position="74"/>
    </location>
</feature>
<dbReference type="PRINTS" id="PR00455">
    <property type="entry name" value="HTHTETR"/>
</dbReference>
<feature type="region of interest" description="Disordered" evidence="3">
    <location>
        <begin position="178"/>
        <end position="216"/>
    </location>
</feature>
<dbReference type="STRING" id="1210089.GCA_001613165_02243"/>
<accession>A0A370H3A5</accession>
<dbReference type="RefSeq" id="WP_068017686.1">
    <property type="nucleotide sequence ID" value="NZ_QQAZ01000006.1"/>
</dbReference>
<dbReference type="SUPFAM" id="SSF46689">
    <property type="entry name" value="Homeodomain-like"/>
    <property type="match status" value="1"/>
</dbReference>
<evidence type="ECO:0000259" key="4">
    <source>
        <dbReference type="PROSITE" id="PS50977"/>
    </source>
</evidence>
<dbReference type="Pfam" id="PF00440">
    <property type="entry name" value="TetR_N"/>
    <property type="match status" value="1"/>
</dbReference>
<evidence type="ECO:0000256" key="1">
    <source>
        <dbReference type="ARBA" id="ARBA00023125"/>
    </source>
</evidence>
<name>A0A370H3A5_9NOCA</name>
<dbReference type="GO" id="GO:0003700">
    <property type="term" value="F:DNA-binding transcription factor activity"/>
    <property type="evidence" value="ECO:0007669"/>
    <property type="project" value="TreeGrafter"/>
</dbReference>
<evidence type="ECO:0000313" key="6">
    <source>
        <dbReference type="Proteomes" id="UP000255355"/>
    </source>
</evidence>
<evidence type="ECO:0000256" key="2">
    <source>
        <dbReference type="PROSITE-ProRule" id="PRU00335"/>
    </source>
</evidence>
<dbReference type="Gene3D" id="1.10.357.10">
    <property type="entry name" value="Tetracycline Repressor, domain 2"/>
    <property type="match status" value="1"/>
</dbReference>
<gene>
    <name evidence="5" type="ORF">DFR68_10677</name>
</gene>
<dbReference type="EMBL" id="QQAZ01000006">
    <property type="protein sequence ID" value="RDI49642.1"/>
    <property type="molecule type" value="Genomic_DNA"/>
</dbReference>
<keyword evidence="6" id="KW-1185">Reference proteome</keyword>